<feature type="transmembrane region" description="Helical" evidence="1">
    <location>
        <begin position="7"/>
        <end position="27"/>
    </location>
</feature>
<dbReference type="Proteomes" id="UP000034701">
    <property type="component" value="Unassembled WGS sequence"/>
</dbReference>
<evidence type="ECO:0000313" key="2">
    <source>
        <dbReference type="EMBL" id="KKQ29808.1"/>
    </source>
</evidence>
<dbReference type="EMBL" id="LBTA01000057">
    <property type="protein sequence ID" value="KKQ29808.1"/>
    <property type="molecule type" value="Genomic_DNA"/>
</dbReference>
<sequence>MKKILPYLFIVLLVSVFFWQFFVRGLFPIPSDTIIGLYHPFRDLYAKNYPNGIPFKNFLITDPVRQQYPWRELIISLEKKLELPLWNPYNFAGTPLLANFQSAPFYPLNILFFMMPFATAWSLLVFFGPLLGGIFLYSYLNNLKLSKWSSALGGFVFAFSGFSVAWM</sequence>
<feature type="non-terminal residue" evidence="2">
    <location>
        <position position="167"/>
    </location>
</feature>
<dbReference type="AlphaFoldDB" id="A0A0G0GF99"/>
<evidence type="ECO:0000256" key="1">
    <source>
        <dbReference type="SAM" id="Phobius"/>
    </source>
</evidence>
<reference evidence="2 3" key="1">
    <citation type="journal article" date="2015" name="Nature">
        <title>rRNA introns, odd ribosomes, and small enigmatic genomes across a large radiation of phyla.</title>
        <authorList>
            <person name="Brown C.T."/>
            <person name="Hug L.A."/>
            <person name="Thomas B.C."/>
            <person name="Sharon I."/>
            <person name="Castelle C.J."/>
            <person name="Singh A."/>
            <person name="Wilkins M.J."/>
            <person name="Williams K.H."/>
            <person name="Banfield J.F."/>
        </authorList>
    </citation>
    <scope>NUCLEOTIDE SEQUENCE [LARGE SCALE GENOMIC DNA]</scope>
</reference>
<name>A0A0G0GF99_9BACT</name>
<gene>
    <name evidence="2" type="ORF">US45_C0057G0004</name>
</gene>
<comment type="caution">
    <text evidence="2">The sequence shown here is derived from an EMBL/GenBank/DDBJ whole genome shotgun (WGS) entry which is preliminary data.</text>
</comment>
<feature type="transmembrane region" description="Helical" evidence="1">
    <location>
        <begin position="148"/>
        <end position="166"/>
    </location>
</feature>
<feature type="transmembrane region" description="Helical" evidence="1">
    <location>
        <begin position="110"/>
        <end position="136"/>
    </location>
</feature>
<accession>A0A0G0GF99</accession>
<protein>
    <submittedName>
        <fullName evidence="2">Uncharacterized protein</fullName>
    </submittedName>
</protein>
<evidence type="ECO:0000313" key="3">
    <source>
        <dbReference type="Proteomes" id="UP000034701"/>
    </source>
</evidence>
<keyword evidence="1" id="KW-1133">Transmembrane helix</keyword>
<keyword evidence="1" id="KW-0812">Transmembrane</keyword>
<keyword evidence="1" id="KW-0472">Membrane</keyword>
<proteinExistence type="predicted"/>
<organism evidence="2 3">
    <name type="scientific">Candidatus Nomurabacteria bacterium GW2011_GWA1_37_20</name>
    <dbReference type="NCBI Taxonomy" id="1618729"/>
    <lineage>
        <taxon>Bacteria</taxon>
        <taxon>Candidatus Nomuraibacteriota</taxon>
    </lineage>
</organism>